<evidence type="ECO:0000313" key="5">
    <source>
        <dbReference type="Proteomes" id="UP000009169"/>
    </source>
</evidence>
<dbReference type="InterPro" id="IPR050491">
    <property type="entry name" value="AmpC-like"/>
</dbReference>
<dbReference type="EMBL" id="DS995722">
    <property type="protein sequence ID" value="EGE02469.1"/>
    <property type="molecule type" value="Genomic_DNA"/>
</dbReference>
<name>F2PKQ1_TRIEC</name>
<evidence type="ECO:0000313" key="4">
    <source>
        <dbReference type="EMBL" id="EGE02469.1"/>
    </source>
</evidence>
<dbReference type="InterPro" id="IPR001466">
    <property type="entry name" value="Beta-lactam-related"/>
</dbReference>
<keyword evidence="5" id="KW-1185">Reference proteome</keyword>
<feature type="domain" description="Beta-lactamase-related" evidence="3">
    <location>
        <begin position="11"/>
        <end position="350"/>
    </location>
</feature>
<dbReference type="Pfam" id="PF00144">
    <property type="entry name" value="Beta-lactamase"/>
    <property type="match status" value="1"/>
</dbReference>
<gene>
    <name evidence="4" type="ORF">TEQG_01505</name>
</gene>
<feature type="region of interest" description="Disordered" evidence="2">
    <location>
        <begin position="275"/>
        <end position="301"/>
    </location>
</feature>
<dbReference type="VEuPathDB" id="FungiDB:TEQG_01505"/>
<sequence length="469" mass="52111">MDVLKSPEFVEYVKNTIDRYHVPGVAIAVVQGEHIESAAFGKASLDPPEDCTPDTLFDIASTSKSLTAASVALLVDDNEKYPQIQYDARMADLLPGDFVMPGDEHEDVTLEDILSHRTGMAPNEYSLMGPNAAQPDDARSVTRSLRHLVAVAPNRSEYLYCNLMYTAASYLVEQKSGLSFSDFLHANFFQPLRMQSTYLQPHAARSKGLSHLLATGYSWNKKGNKYTLMPCHDSPEAQGAGRIISSANDYILWVRALMNCHDPVTKSMYDGMIKKRISQSPPGDSGEDEGENEHDHEPPQTFAGAGVEILEYNGHVMVSHDGLDLGFGATHFFLPEQKFGAVIFGNSNNASNVARLIKYKLADWVTAGIEKRYSSLLEGVSSRDQVTQKQGRLFVDARDRSVGFTLEFMHICNQTKYIAYMVETSEQDVRAPLKAEFVLEGEKAVQLGLTLEDAWDGYVWFKRVDAVDI</sequence>
<reference evidence="5" key="1">
    <citation type="journal article" date="2012" name="MBio">
        <title>Comparative genome analysis of Trichophyton rubrum and related dermatophytes reveals candidate genes involved in infection.</title>
        <authorList>
            <person name="Martinez D.A."/>
            <person name="Oliver B.G."/>
            <person name="Graeser Y."/>
            <person name="Goldberg J.M."/>
            <person name="Li W."/>
            <person name="Martinez-Rossi N.M."/>
            <person name="Monod M."/>
            <person name="Shelest E."/>
            <person name="Barton R.C."/>
            <person name="Birch E."/>
            <person name="Brakhage A.A."/>
            <person name="Chen Z."/>
            <person name="Gurr S.J."/>
            <person name="Heiman D."/>
            <person name="Heitman J."/>
            <person name="Kosti I."/>
            <person name="Rossi A."/>
            <person name="Saif S."/>
            <person name="Samalova M."/>
            <person name="Saunders C.W."/>
            <person name="Shea T."/>
            <person name="Summerbell R.C."/>
            <person name="Xu J."/>
            <person name="Young S."/>
            <person name="Zeng Q."/>
            <person name="Birren B.W."/>
            <person name="Cuomo C.A."/>
            <person name="White T.C."/>
        </authorList>
    </citation>
    <scope>NUCLEOTIDE SEQUENCE [LARGE SCALE GENOMIC DNA]</scope>
    <source>
        <strain evidence="5">ATCC MYA-4606 / CBS 127.97</strain>
    </source>
</reference>
<accession>F2PKQ1</accession>
<evidence type="ECO:0000259" key="3">
    <source>
        <dbReference type="Pfam" id="PF00144"/>
    </source>
</evidence>
<dbReference type="AlphaFoldDB" id="F2PKQ1"/>
<dbReference type="PANTHER" id="PTHR46825:SF9">
    <property type="entry name" value="BETA-LACTAMASE-RELATED DOMAIN-CONTAINING PROTEIN"/>
    <property type="match status" value="1"/>
</dbReference>
<dbReference type="Gene3D" id="3.40.710.10">
    <property type="entry name" value="DD-peptidase/beta-lactamase superfamily"/>
    <property type="match status" value="1"/>
</dbReference>
<proteinExistence type="inferred from homology"/>
<dbReference type="InterPro" id="IPR012338">
    <property type="entry name" value="Beta-lactam/transpept-like"/>
</dbReference>
<evidence type="ECO:0000256" key="1">
    <source>
        <dbReference type="ARBA" id="ARBA00038215"/>
    </source>
</evidence>
<dbReference type="HOGENOM" id="CLU_020027_14_1_1"/>
<organism evidence="4 5">
    <name type="scientific">Trichophyton equinum (strain ATCC MYA-4606 / CBS 127.97)</name>
    <name type="common">Horse ringworm fungus</name>
    <dbReference type="NCBI Taxonomy" id="559882"/>
    <lineage>
        <taxon>Eukaryota</taxon>
        <taxon>Fungi</taxon>
        <taxon>Dikarya</taxon>
        <taxon>Ascomycota</taxon>
        <taxon>Pezizomycotina</taxon>
        <taxon>Eurotiomycetes</taxon>
        <taxon>Eurotiomycetidae</taxon>
        <taxon>Onygenales</taxon>
        <taxon>Arthrodermataceae</taxon>
        <taxon>Trichophyton</taxon>
    </lineage>
</organism>
<comment type="similarity">
    <text evidence="1">Belongs to the peptidase S12 family.</text>
</comment>
<dbReference type="PANTHER" id="PTHR46825">
    <property type="entry name" value="D-ALANYL-D-ALANINE-CARBOXYPEPTIDASE/ENDOPEPTIDASE AMPH"/>
    <property type="match status" value="1"/>
</dbReference>
<protein>
    <submittedName>
        <fullName evidence="4">Beta-lactamase</fullName>
    </submittedName>
</protein>
<dbReference type="SUPFAM" id="SSF56601">
    <property type="entry name" value="beta-lactamase/transpeptidase-like"/>
    <property type="match status" value="1"/>
</dbReference>
<evidence type="ECO:0000256" key="2">
    <source>
        <dbReference type="SAM" id="MobiDB-lite"/>
    </source>
</evidence>
<dbReference type="Proteomes" id="UP000009169">
    <property type="component" value="Unassembled WGS sequence"/>
</dbReference>
<dbReference type="OrthoDB" id="5946976at2759"/>
<dbReference type="eggNOG" id="ENOG502S0EY">
    <property type="taxonomic scope" value="Eukaryota"/>
</dbReference>